<feature type="transmembrane region" description="Helical" evidence="1">
    <location>
        <begin position="215"/>
        <end position="238"/>
    </location>
</feature>
<dbReference type="Pfam" id="PF13398">
    <property type="entry name" value="Peptidase_M50B"/>
    <property type="match status" value="1"/>
</dbReference>
<name>A0A0A8RVP7_9ACTN</name>
<gene>
    <name evidence="2" type="ORF">PFR_JS23_1826</name>
</gene>
<proteinExistence type="predicted"/>
<feature type="transmembrane region" description="Helical" evidence="1">
    <location>
        <begin position="145"/>
        <end position="162"/>
    </location>
</feature>
<keyword evidence="1" id="KW-1133">Transmembrane helix</keyword>
<keyword evidence="1" id="KW-0812">Transmembrane</keyword>
<dbReference type="InterPro" id="IPR049500">
    <property type="entry name" value="Peptidase_M50B-like"/>
</dbReference>
<dbReference type="OrthoDB" id="5184455at2"/>
<keyword evidence="1" id="KW-0472">Membrane</keyword>
<organism evidence="2 3">
    <name type="scientific">Propionibacterium freudenreichii</name>
    <dbReference type="NCBI Taxonomy" id="1744"/>
    <lineage>
        <taxon>Bacteria</taxon>
        <taxon>Bacillati</taxon>
        <taxon>Actinomycetota</taxon>
        <taxon>Actinomycetes</taxon>
        <taxon>Propionibacteriales</taxon>
        <taxon>Propionibacteriaceae</taxon>
        <taxon>Propionibacterium</taxon>
    </lineage>
</organism>
<sequence length="248" mass="26172">MDWSGIAAQLGAHLRASVAGVRPGEGWWIVVAVAAALVAVVVRPVWRWTRIAVTIVHELGHAVVGLLSGRKWQRFVVHPDMSGEVSTLGRPTGIGRVLTTAAGYPAPAVVGAVGIWAALAGWGPLVLLALAVMALGALVRARSAFTVLALLVVLAGDLAAWWFGDVQLVAALVCGVSAFLMLGAWRQLLNVARSDDPGQDPVVLAMLTRLPRGGWVAVFVLVVGAFSWWALMMLWPVLGGWLGLFSGR</sequence>
<dbReference type="Proteomes" id="UP000250080">
    <property type="component" value="Chromosome I"/>
</dbReference>
<dbReference type="EMBL" id="LT618793">
    <property type="protein sequence ID" value="SCQ81038.1"/>
    <property type="molecule type" value="Genomic_DNA"/>
</dbReference>
<dbReference type="RefSeq" id="WP_013160374.1">
    <property type="nucleotide sequence ID" value="NZ_CCYQ01000029.1"/>
</dbReference>
<dbReference type="AlphaFoldDB" id="A0A0A8RVP7"/>
<reference evidence="2 3" key="1">
    <citation type="submission" date="2016-09" db="EMBL/GenBank/DDBJ databases">
        <authorList>
            <person name="Laine KS P."/>
        </authorList>
    </citation>
    <scope>NUCLEOTIDE SEQUENCE [LARGE SCALE GENOMIC DNA]</scope>
    <source>
        <strain evidence="2">PFRJS-23</strain>
    </source>
</reference>
<feature type="transmembrane region" description="Helical" evidence="1">
    <location>
        <begin position="168"/>
        <end position="185"/>
    </location>
</feature>
<evidence type="ECO:0000313" key="3">
    <source>
        <dbReference type="Proteomes" id="UP000250080"/>
    </source>
</evidence>
<accession>A0A0A8RVP7</accession>
<dbReference type="OMA" id="MIRNAYG"/>
<feature type="transmembrane region" description="Helical" evidence="1">
    <location>
        <begin position="27"/>
        <end position="46"/>
    </location>
</feature>
<feature type="transmembrane region" description="Helical" evidence="1">
    <location>
        <begin position="113"/>
        <end position="138"/>
    </location>
</feature>
<evidence type="ECO:0000313" key="2">
    <source>
        <dbReference type="EMBL" id="SCQ81038.1"/>
    </source>
</evidence>
<evidence type="ECO:0000256" key="1">
    <source>
        <dbReference type="SAM" id="Phobius"/>
    </source>
</evidence>
<protein>
    <submittedName>
        <fullName evidence="2">VPDSG-CTERM exosortase interaction domain protein</fullName>
    </submittedName>
</protein>